<feature type="compositionally biased region" description="Gly residues" evidence="1">
    <location>
        <begin position="109"/>
        <end position="123"/>
    </location>
</feature>
<evidence type="ECO:0000313" key="4">
    <source>
        <dbReference type="Proteomes" id="UP000229459"/>
    </source>
</evidence>
<feature type="signal peptide" evidence="2">
    <location>
        <begin position="1"/>
        <end position="29"/>
    </location>
</feature>
<comment type="caution">
    <text evidence="3">The sequence shown here is derived from an EMBL/GenBank/DDBJ whole genome shotgun (WGS) entry which is preliminary data.</text>
</comment>
<feature type="region of interest" description="Disordered" evidence="1">
    <location>
        <begin position="108"/>
        <end position="129"/>
    </location>
</feature>
<sequence length="129" mass="13953">MNIKTITLSVSMLTVGALLAGIVSGTALAYRGDPNVQGPNYTPERHEAMEKAFESNDYNAWKNLMQGKGRVTQVINESNFAKFAQVHQLMEEGKTVEAQALRQELGLGLKNGSGQGNGQGFGRGMHTNQ</sequence>
<accession>A0A2H0B7A2</accession>
<evidence type="ECO:0000313" key="3">
    <source>
        <dbReference type="EMBL" id="PIP53504.1"/>
    </source>
</evidence>
<organism evidence="3 4">
    <name type="scientific">Candidatus Beckwithbacteria bacterium CG23_combo_of_CG06-09_8_20_14_all_34_8</name>
    <dbReference type="NCBI Taxonomy" id="1974497"/>
    <lineage>
        <taxon>Bacteria</taxon>
        <taxon>Candidatus Beckwithiibacteriota</taxon>
    </lineage>
</organism>
<evidence type="ECO:0000256" key="1">
    <source>
        <dbReference type="SAM" id="MobiDB-lite"/>
    </source>
</evidence>
<dbReference type="AlphaFoldDB" id="A0A2H0B7A2"/>
<name>A0A2H0B7A2_9BACT</name>
<feature type="chain" id="PRO_5013809343" evidence="2">
    <location>
        <begin position="30"/>
        <end position="129"/>
    </location>
</feature>
<keyword evidence="2" id="KW-0732">Signal</keyword>
<dbReference type="Proteomes" id="UP000229459">
    <property type="component" value="Unassembled WGS sequence"/>
</dbReference>
<evidence type="ECO:0000256" key="2">
    <source>
        <dbReference type="SAM" id="SignalP"/>
    </source>
</evidence>
<dbReference type="EMBL" id="PCSR01000014">
    <property type="protein sequence ID" value="PIP53504.1"/>
    <property type="molecule type" value="Genomic_DNA"/>
</dbReference>
<gene>
    <name evidence="3" type="ORF">COX08_00655</name>
</gene>
<proteinExistence type="predicted"/>
<protein>
    <submittedName>
        <fullName evidence="3">Uncharacterized protein</fullName>
    </submittedName>
</protein>
<reference evidence="3 4" key="1">
    <citation type="submission" date="2017-09" db="EMBL/GenBank/DDBJ databases">
        <title>Depth-based differentiation of microbial function through sediment-hosted aquifers and enrichment of novel symbionts in the deep terrestrial subsurface.</title>
        <authorList>
            <person name="Probst A.J."/>
            <person name="Ladd B."/>
            <person name="Jarett J.K."/>
            <person name="Geller-Mcgrath D.E."/>
            <person name="Sieber C.M."/>
            <person name="Emerson J.B."/>
            <person name="Anantharaman K."/>
            <person name="Thomas B.C."/>
            <person name="Malmstrom R."/>
            <person name="Stieglmeier M."/>
            <person name="Klingl A."/>
            <person name="Woyke T."/>
            <person name="Ryan C.M."/>
            <person name="Banfield J.F."/>
        </authorList>
    </citation>
    <scope>NUCLEOTIDE SEQUENCE [LARGE SCALE GENOMIC DNA]</scope>
    <source>
        <strain evidence="3">CG23_combo_of_CG06-09_8_20_14_all_34_8</strain>
    </source>
</reference>